<dbReference type="AlphaFoldDB" id="A0A975K5F1"/>
<dbReference type="SUPFAM" id="SSF48208">
    <property type="entry name" value="Six-hairpin glycosidases"/>
    <property type="match status" value="1"/>
</dbReference>
<gene>
    <name evidence="2" type="ORF">KFK14_19270</name>
</gene>
<dbReference type="GO" id="GO:0016757">
    <property type="term" value="F:glycosyltransferase activity"/>
    <property type="evidence" value="ECO:0007669"/>
    <property type="project" value="UniProtKB-ARBA"/>
</dbReference>
<proteinExistence type="predicted"/>
<keyword evidence="3" id="KW-1185">Reference proteome</keyword>
<reference evidence="2" key="1">
    <citation type="submission" date="2021-04" db="EMBL/GenBank/DDBJ databases">
        <title>Isolation of p-tert-butylphenol degrading bacteria Sphingobium phenoxybenzoativorans Tas13 from active sludge.</title>
        <authorList>
            <person name="Li Y."/>
        </authorList>
    </citation>
    <scope>NUCLEOTIDE SEQUENCE</scope>
    <source>
        <strain evidence="2">Tas13</strain>
    </source>
</reference>
<dbReference type="KEGG" id="spph:KFK14_19270"/>
<dbReference type="EMBL" id="CP073910">
    <property type="protein sequence ID" value="QUT05121.1"/>
    <property type="molecule type" value="Genomic_DNA"/>
</dbReference>
<dbReference type="PANTHER" id="PTHR12526:SF572">
    <property type="entry name" value="BLL5144 PROTEIN"/>
    <property type="match status" value="1"/>
</dbReference>
<evidence type="ECO:0000313" key="2">
    <source>
        <dbReference type="EMBL" id="QUT05121.1"/>
    </source>
</evidence>
<accession>A0A975K5F1</accession>
<dbReference type="InterPro" id="IPR028098">
    <property type="entry name" value="Glyco_trans_4-like_N"/>
</dbReference>
<dbReference type="CDD" id="cd03822">
    <property type="entry name" value="GT4_mannosyltransferase-like"/>
    <property type="match status" value="1"/>
</dbReference>
<name>A0A975K5F1_9SPHN</name>
<dbReference type="Pfam" id="PF13692">
    <property type="entry name" value="Glyco_trans_1_4"/>
    <property type="match status" value="1"/>
</dbReference>
<dbReference type="InterPro" id="IPR008928">
    <property type="entry name" value="6-hairpin_glycosidase_sf"/>
</dbReference>
<dbReference type="Proteomes" id="UP000681425">
    <property type="component" value="Chromosome"/>
</dbReference>
<dbReference type="Gene3D" id="3.40.50.2000">
    <property type="entry name" value="Glycogen Phosphorylase B"/>
    <property type="match status" value="2"/>
</dbReference>
<sequence>MKHPQSAEFQIIPHHIAMIGNSTPRKCGIATFTTHCSEALAKQFPDMSVDHYALDDGLGNLVYADDVKLIAQNDLISYAEAAREIEESGAQAIWLQHEFGIFGGAAGDMILHLLARTKLPLVTTLHTILENPNPDELRVMKALLARSDQIIVMAERGREILRNHYQVDDTRISLIVHGVPDRPYVEPAAIKRLLNCSGRSVILTFGLLAPDKGIDAMIRAMPAIVRAHPDAFYVVLGATHPNIVREQGESLRQSLEALAGELGVDGNVAFINQYVEQDELLDYLQAADIYITPYVNPAQITSGTLSYAIGMGKPVISTPYVHATEILADGRGILVPFGDSEAMAHQICHLLTDQNIRNGYARRAYAYGRGMIWSELAKRVGRCLAQAISMQPARLAPRRNYSIMEPDLSAILRMSDGTGMLQHSILSVPDRNHGYCIDDNARALILMTQIASHDDEVHDRWMTTYASFVEHAWNPQAGRFRNFMAFDRTWCEEAGSEDSSGRAIWALGVTARDATLPKHREWAAHLFDRSIGMIRSLTSPRARAFIMLGAAAMLEARPDDSQCHDILCEFGSQLIYLLEQARRPDWAWFEAVLAYDNARLPHALLVAGKQLNNHEFIACGLSTLDWIVAQQTNPDGHFRAIGTESFGRSYSKPLPFDQQPLEAQATIEAAVAAYEVDKAAKWIEIAENAYSWFLGKNELDIPLATANDGGCYDGLTPTGVNRNQGAESLLALQLASCAMNRLSRTLSDVAHEAAPEVAPASA</sequence>
<dbReference type="RefSeq" id="WP_212608811.1">
    <property type="nucleotide sequence ID" value="NZ_CP073910.1"/>
</dbReference>
<evidence type="ECO:0000259" key="1">
    <source>
        <dbReference type="Pfam" id="PF13439"/>
    </source>
</evidence>
<dbReference type="PANTHER" id="PTHR12526">
    <property type="entry name" value="GLYCOSYLTRANSFERASE"/>
    <property type="match status" value="1"/>
</dbReference>
<protein>
    <submittedName>
        <fullName evidence="2">Glycosyltransferase family 4 protein</fullName>
    </submittedName>
</protein>
<organism evidence="2 3">
    <name type="scientific">Sphingobium phenoxybenzoativorans</name>
    <dbReference type="NCBI Taxonomy" id="1592790"/>
    <lineage>
        <taxon>Bacteria</taxon>
        <taxon>Pseudomonadati</taxon>
        <taxon>Pseudomonadota</taxon>
        <taxon>Alphaproteobacteria</taxon>
        <taxon>Sphingomonadales</taxon>
        <taxon>Sphingomonadaceae</taxon>
        <taxon>Sphingobium</taxon>
    </lineage>
</organism>
<evidence type="ECO:0000313" key="3">
    <source>
        <dbReference type="Proteomes" id="UP000681425"/>
    </source>
</evidence>
<dbReference type="SUPFAM" id="SSF53756">
    <property type="entry name" value="UDP-Glycosyltransferase/glycogen phosphorylase"/>
    <property type="match status" value="1"/>
</dbReference>
<feature type="domain" description="Glycosyltransferase subfamily 4-like N-terminal" evidence="1">
    <location>
        <begin position="105"/>
        <end position="180"/>
    </location>
</feature>
<dbReference type="GO" id="GO:0005975">
    <property type="term" value="P:carbohydrate metabolic process"/>
    <property type="evidence" value="ECO:0007669"/>
    <property type="project" value="InterPro"/>
</dbReference>
<dbReference type="Pfam" id="PF13439">
    <property type="entry name" value="Glyco_transf_4"/>
    <property type="match status" value="1"/>
</dbReference>